<dbReference type="Proteomes" id="UP001082703">
    <property type="component" value="Unassembled WGS sequence"/>
</dbReference>
<sequence>MRNYGTKIKLLELYRLLKTYSDDEHPLAAIDLCRMLEEKGITASRRTVYRDIQVLTEYGVDILYTRLPKQGFFIAKRRFELPEVRILLDAVLAAPFITNKKTAELTKKLCGLLNSYQAAEVSGQICVDQCEKLGNEEIYYTINTIHHAISELKKNSILLPSQRDRRSESAV</sequence>
<dbReference type="RefSeq" id="WP_268058325.1">
    <property type="nucleotide sequence ID" value="NZ_JAPOHA010000007.1"/>
</dbReference>
<protein>
    <recommendedName>
        <fullName evidence="3">HTH domain protein</fullName>
    </recommendedName>
</protein>
<accession>A0ABT4BVB5</accession>
<proteinExistence type="predicted"/>
<dbReference type="SUPFAM" id="SSF46785">
    <property type="entry name" value="Winged helix' DNA-binding domain"/>
    <property type="match status" value="1"/>
</dbReference>
<evidence type="ECO:0000313" key="1">
    <source>
        <dbReference type="EMBL" id="MCY1714280.1"/>
    </source>
</evidence>
<organism evidence="1 2">
    <name type="scientific">Caproiciproducens galactitolivorans</name>
    <dbReference type="NCBI Taxonomy" id="642589"/>
    <lineage>
        <taxon>Bacteria</taxon>
        <taxon>Bacillati</taxon>
        <taxon>Bacillota</taxon>
        <taxon>Clostridia</taxon>
        <taxon>Eubacteriales</taxon>
        <taxon>Acutalibacteraceae</taxon>
        <taxon>Caproiciproducens</taxon>
    </lineage>
</organism>
<evidence type="ECO:0000313" key="2">
    <source>
        <dbReference type="Proteomes" id="UP001082703"/>
    </source>
</evidence>
<reference evidence="1 2" key="1">
    <citation type="submission" date="2022-11" db="EMBL/GenBank/DDBJ databases">
        <authorList>
            <person name="Caiyu Z."/>
        </authorList>
    </citation>
    <scope>NUCLEOTIDE SEQUENCE [LARGE SCALE GENOMIC DNA]</scope>
    <source>
        <strain evidence="1 2">YR-4</strain>
    </source>
</reference>
<comment type="caution">
    <text evidence="1">The sequence shown here is derived from an EMBL/GenBank/DDBJ whole genome shotgun (WGS) entry which is preliminary data.</text>
</comment>
<gene>
    <name evidence="1" type="ORF">OUY18_08435</name>
</gene>
<name>A0ABT4BVB5_9FIRM</name>
<keyword evidence="2" id="KW-1185">Reference proteome</keyword>
<dbReference type="InterPro" id="IPR036390">
    <property type="entry name" value="WH_DNA-bd_sf"/>
</dbReference>
<evidence type="ECO:0008006" key="3">
    <source>
        <dbReference type="Google" id="ProtNLM"/>
    </source>
</evidence>
<dbReference type="EMBL" id="JAPOHA010000007">
    <property type="protein sequence ID" value="MCY1714280.1"/>
    <property type="molecule type" value="Genomic_DNA"/>
</dbReference>